<dbReference type="AlphaFoldDB" id="A0A6J2PH76"/>
<name>A0A6J2PH76_COTGO</name>
<dbReference type="Proteomes" id="UP000504630">
    <property type="component" value="Chromosome 1"/>
</dbReference>
<dbReference type="RefSeq" id="XP_029284704.1">
    <property type="nucleotide sequence ID" value="XM_029428844.1"/>
</dbReference>
<dbReference type="OrthoDB" id="10058437at2759"/>
<dbReference type="RefSeq" id="XP_029284712.1">
    <property type="nucleotide sequence ID" value="XM_029428852.1"/>
</dbReference>
<evidence type="ECO:0000313" key="2">
    <source>
        <dbReference type="Proteomes" id="UP000504630"/>
    </source>
</evidence>
<dbReference type="Pfam" id="PF02758">
    <property type="entry name" value="PYRIN"/>
    <property type="match status" value="1"/>
</dbReference>
<dbReference type="RefSeq" id="XP_029284687.1">
    <property type="nucleotide sequence ID" value="XM_029428827.1"/>
</dbReference>
<dbReference type="RefSeq" id="XP_029284750.1">
    <property type="nucleotide sequence ID" value="XM_029428890.1"/>
</dbReference>
<evidence type="ECO:0000313" key="10">
    <source>
        <dbReference type="RefSeq" id="XP_029284750.1"/>
    </source>
</evidence>
<evidence type="ECO:0000313" key="3">
    <source>
        <dbReference type="RefSeq" id="XP_029284687.1"/>
    </source>
</evidence>
<protein>
    <submittedName>
        <fullName evidence="3 4">Uncharacterized protein LOC115006559</fullName>
    </submittedName>
    <submittedName>
        <fullName evidence="7 8">Uncharacterized protein LOC115006582</fullName>
    </submittedName>
</protein>
<dbReference type="Gene3D" id="1.10.533.10">
    <property type="entry name" value="Death Domain, Fas"/>
    <property type="match status" value="1"/>
</dbReference>
<dbReference type="RefSeq" id="XP_029284742.1">
    <property type="nucleotide sequence ID" value="XM_029428882.1"/>
</dbReference>
<dbReference type="SMART" id="SM01289">
    <property type="entry name" value="PYRIN"/>
    <property type="match status" value="1"/>
</dbReference>
<evidence type="ECO:0000313" key="4">
    <source>
        <dbReference type="RefSeq" id="XP_029284695.1"/>
    </source>
</evidence>
<organism evidence="2 5">
    <name type="scientific">Cottoperca gobio</name>
    <name type="common">Frogmouth</name>
    <name type="synonym">Aphritis gobio</name>
    <dbReference type="NCBI Taxonomy" id="56716"/>
    <lineage>
        <taxon>Eukaryota</taxon>
        <taxon>Metazoa</taxon>
        <taxon>Chordata</taxon>
        <taxon>Craniata</taxon>
        <taxon>Vertebrata</taxon>
        <taxon>Euteleostomi</taxon>
        <taxon>Actinopterygii</taxon>
        <taxon>Neopterygii</taxon>
        <taxon>Teleostei</taxon>
        <taxon>Neoteleostei</taxon>
        <taxon>Acanthomorphata</taxon>
        <taxon>Eupercaria</taxon>
        <taxon>Perciformes</taxon>
        <taxon>Notothenioidei</taxon>
        <taxon>Bovichtidae</taxon>
        <taxon>Cottoperca</taxon>
    </lineage>
</organism>
<dbReference type="RefSeq" id="XP_029284695.1">
    <property type="nucleotide sequence ID" value="XM_029428835.1"/>
</dbReference>
<dbReference type="RefSeq" id="XP_029284724.1">
    <property type="nucleotide sequence ID" value="XM_029428864.1"/>
</dbReference>
<reference evidence="3 4" key="1">
    <citation type="submission" date="2025-04" db="UniProtKB">
        <authorList>
            <consortium name="RefSeq"/>
        </authorList>
    </citation>
    <scope>IDENTIFICATION</scope>
</reference>
<sequence length="169" mass="17444">MDHQLLLETLEDLRSNDFKKFNWYLTINMLDGCKPIPTSRLESQDRTDTVTEMIKSYGGDMAVNVTVEILKKMMNNQDAENLKIRRAEGKAAAASSTSSAAAAPPAAAAASSMSSAAAAPPAAAAASSMSSAAAAPPAAAATMSAQHGSVIIAPTVGGTFQNLNITISK</sequence>
<proteinExistence type="predicted"/>
<evidence type="ECO:0000313" key="5">
    <source>
        <dbReference type="RefSeq" id="XP_029284704.1"/>
    </source>
</evidence>
<dbReference type="InterPro" id="IPR011029">
    <property type="entry name" value="DEATH-like_dom_sf"/>
</dbReference>
<evidence type="ECO:0000313" key="9">
    <source>
        <dbReference type="RefSeq" id="XP_029284742.1"/>
    </source>
</evidence>
<dbReference type="KEGG" id="cgob:115006582"/>
<dbReference type="SUPFAM" id="SSF47986">
    <property type="entry name" value="DEATH domain"/>
    <property type="match status" value="1"/>
</dbReference>
<dbReference type="CDD" id="cd08321">
    <property type="entry name" value="Pyrin_ASC-like"/>
    <property type="match status" value="1"/>
</dbReference>
<feature type="domain" description="Pyrin" evidence="1">
    <location>
        <begin position="1"/>
        <end position="90"/>
    </location>
</feature>
<dbReference type="InterPro" id="IPR004020">
    <property type="entry name" value="DAPIN"/>
</dbReference>
<dbReference type="KEGG" id="cgob:115006559"/>
<evidence type="ECO:0000313" key="6">
    <source>
        <dbReference type="RefSeq" id="XP_029284712.1"/>
    </source>
</evidence>
<dbReference type="PROSITE" id="PS50824">
    <property type="entry name" value="DAPIN"/>
    <property type="match status" value="1"/>
</dbReference>
<evidence type="ECO:0000313" key="8">
    <source>
        <dbReference type="RefSeq" id="XP_029284733.1"/>
    </source>
</evidence>
<gene>
    <name evidence="3 4 5 6" type="primary">LOC115006559</name>
    <name evidence="7 8 9 10" type="synonym">LOC115006582</name>
</gene>
<dbReference type="GeneID" id="115006559"/>
<accession>A0A6J2PH76</accession>
<evidence type="ECO:0000313" key="7">
    <source>
        <dbReference type="RefSeq" id="XP_029284724.1"/>
    </source>
</evidence>
<keyword evidence="2" id="KW-1185">Reference proteome</keyword>
<dbReference type="RefSeq" id="XP_029284733.1">
    <property type="nucleotide sequence ID" value="XM_029428873.1"/>
</dbReference>
<evidence type="ECO:0000259" key="1">
    <source>
        <dbReference type="PROSITE" id="PS50824"/>
    </source>
</evidence>